<dbReference type="Gene3D" id="1.10.357.10">
    <property type="entry name" value="Tetracycline Repressor, domain 2"/>
    <property type="match status" value="1"/>
</dbReference>
<dbReference type="Pfam" id="PF00440">
    <property type="entry name" value="TetR_N"/>
    <property type="match status" value="1"/>
</dbReference>
<dbReference type="SUPFAM" id="SSF46689">
    <property type="entry name" value="Homeodomain-like"/>
    <property type="match status" value="1"/>
</dbReference>
<dbReference type="PRINTS" id="PR00455">
    <property type="entry name" value="HTHTETR"/>
</dbReference>
<dbReference type="PANTHER" id="PTHR43479:SF11">
    <property type="entry name" value="ACREF_ENVCD OPERON REPRESSOR-RELATED"/>
    <property type="match status" value="1"/>
</dbReference>
<evidence type="ECO:0000313" key="5">
    <source>
        <dbReference type="Proteomes" id="UP000663499"/>
    </source>
</evidence>
<dbReference type="InterPro" id="IPR050624">
    <property type="entry name" value="HTH-type_Tx_Regulator"/>
</dbReference>
<feature type="domain" description="HTH tetR-type" evidence="3">
    <location>
        <begin position="7"/>
        <end position="67"/>
    </location>
</feature>
<evidence type="ECO:0000256" key="1">
    <source>
        <dbReference type="ARBA" id="ARBA00023125"/>
    </source>
</evidence>
<dbReference type="GO" id="GO:0003677">
    <property type="term" value="F:DNA binding"/>
    <property type="evidence" value="ECO:0007669"/>
    <property type="project" value="UniProtKB-UniRule"/>
</dbReference>
<protein>
    <submittedName>
        <fullName evidence="4">TetR/AcrR family transcriptional regulator</fullName>
    </submittedName>
</protein>
<dbReference type="PANTHER" id="PTHR43479">
    <property type="entry name" value="ACREF/ENVCD OPERON REPRESSOR-RELATED"/>
    <property type="match status" value="1"/>
</dbReference>
<evidence type="ECO:0000259" key="3">
    <source>
        <dbReference type="PROSITE" id="PS50977"/>
    </source>
</evidence>
<keyword evidence="5" id="KW-1185">Reference proteome</keyword>
<dbReference type="InterPro" id="IPR001647">
    <property type="entry name" value="HTH_TetR"/>
</dbReference>
<dbReference type="EMBL" id="CP071444">
    <property type="protein sequence ID" value="QSX08279.1"/>
    <property type="molecule type" value="Genomic_DNA"/>
</dbReference>
<sequence length="225" mass="26454">MAYKKSIETRRKILNVTKELVLEKGWKDISVRDIAERAGVKNPLLYYYFKNKQGIADHLLGSLILRTLDYAEYRVPFKEDCMLSHFVYVSLYYRILVEQELYQTLYLESVHPFENPVDDIDDYDLNYMVTKQFNEILKNYGVDLEPQLLQAYTISAFAIGTSIFRSLVSGHLDMSFREALFFITRFWIISVGIDEKIFEEKLAQAIDMVMEVDLDEFVKSDDDDE</sequence>
<gene>
    <name evidence="4" type="ORF">J0B03_10875</name>
</gene>
<dbReference type="RefSeq" id="WP_207299621.1">
    <property type="nucleotide sequence ID" value="NZ_CP071444.1"/>
</dbReference>
<proteinExistence type="predicted"/>
<accession>A0A974XEB3</accession>
<dbReference type="PROSITE" id="PS50977">
    <property type="entry name" value="HTH_TETR_2"/>
    <property type="match status" value="1"/>
</dbReference>
<name>A0A974XEB3_9FIRM</name>
<dbReference type="Proteomes" id="UP000663499">
    <property type="component" value="Chromosome"/>
</dbReference>
<dbReference type="AlphaFoldDB" id="A0A974XEB3"/>
<organism evidence="4 5">
    <name type="scientific">Alkalibacter rhizosphaerae</name>
    <dbReference type="NCBI Taxonomy" id="2815577"/>
    <lineage>
        <taxon>Bacteria</taxon>
        <taxon>Bacillati</taxon>
        <taxon>Bacillota</taxon>
        <taxon>Clostridia</taxon>
        <taxon>Eubacteriales</taxon>
        <taxon>Eubacteriaceae</taxon>
        <taxon>Alkalibacter</taxon>
    </lineage>
</organism>
<dbReference type="KEGG" id="alka:J0B03_10875"/>
<feature type="DNA-binding region" description="H-T-H motif" evidence="2">
    <location>
        <begin position="30"/>
        <end position="49"/>
    </location>
</feature>
<keyword evidence="1 2" id="KW-0238">DNA-binding</keyword>
<reference evidence="4" key="1">
    <citation type="submission" date="2021-03" db="EMBL/GenBank/DDBJ databases">
        <title>Alkalibacter marinus sp. nov., isolated from tidal flat sediment.</title>
        <authorList>
            <person name="Namirimu T."/>
            <person name="Yang J.-A."/>
            <person name="Yang S.-H."/>
            <person name="Kim Y.-J."/>
            <person name="Kwon K.K."/>
        </authorList>
    </citation>
    <scope>NUCLEOTIDE SEQUENCE</scope>
    <source>
        <strain evidence="4">ES005</strain>
    </source>
</reference>
<dbReference type="InterPro" id="IPR009057">
    <property type="entry name" value="Homeodomain-like_sf"/>
</dbReference>
<evidence type="ECO:0000256" key="2">
    <source>
        <dbReference type="PROSITE-ProRule" id="PRU00335"/>
    </source>
</evidence>
<evidence type="ECO:0000313" key="4">
    <source>
        <dbReference type="EMBL" id="QSX08279.1"/>
    </source>
</evidence>